<sequence>MTRSFRLSAFLTLCLLAVPFGSAEAAQRNRCLVKPTSPLVVNVKDRGAKGNGRTDDTKAIQRAINEVAGTGGTVYVPNGTYMVRAEYQRHLVLKSKMTFKMAPKAVLKMFPTSTPRYVVLFIPDATDVVVSGGTLVGDRKSHKGRGGEKGMGIRIERGSKRITVVGVESRYMWGDGFNLRQGDDIALCSVRAEWNRRQGLSIIEGNRILVTQSVFRNTRGTQPSAGIDIEPFKRGQQVSNVRIERSKFINNDGGGIMLAGKFGRISRVQIQNNQFEGVRPLLIEYAPKVGLSGICQNRHAPFRGLEGGFDSFAHVDIMIAMQKKCSRQAKRLLW</sequence>
<dbReference type="STRING" id="1774968.AUC68_12880"/>
<dbReference type="InterPro" id="IPR051801">
    <property type="entry name" value="GH28_Enzymes"/>
</dbReference>
<evidence type="ECO:0000313" key="4">
    <source>
        <dbReference type="EMBL" id="ODS01248.1"/>
    </source>
</evidence>
<feature type="chain" id="PRO_5009139040" description="Pectate lyase superfamily protein domain-containing protein" evidence="1">
    <location>
        <begin position="26"/>
        <end position="334"/>
    </location>
</feature>
<dbReference type="SMART" id="SM00710">
    <property type="entry name" value="PbH1"/>
    <property type="match status" value="4"/>
</dbReference>
<comment type="caution">
    <text evidence="4">The sequence shown here is derived from an EMBL/GenBank/DDBJ whole genome shotgun (WGS) entry which is preliminary data.</text>
</comment>
<feature type="domain" description="Rhamnogalacturonase A/B/Epimerase-like pectate lyase" evidence="2">
    <location>
        <begin position="41"/>
        <end position="86"/>
    </location>
</feature>
<dbReference type="Pfam" id="PF13229">
    <property type="entry name" value="Beta_helix"/>
    <property type="match status" value="1"/>
</dbReference>
<dbReference type="InterPro" id="IPR006626">
    <property type="entry name" value="PbH1"/>
</dbReference>
<name>A0A1E3W5Y9_9HYPH</name>
<dbReference type="InterPro" id="IPR039448">
    <property type="entry name" value="Beta_helix"/>
</dbReference>
<evidence type="ECO:0008006" key="6">
    <source>
        <dbReference type="Google" id="ProtNLM"/>
    </source>
</evidence>
<dbReference type="RefSeq" id="WP_069436083.1">
    <property type="nucleotide sequence ID" value="NZ_LPWG01000002.1"/>
</dbReference>
<dbReference type="SUPFAM" id="SSF51126">
    <property type="entry name" value="Pectin lyase-like"/>
    <property type="match status" value="1"/>
</dbReference>
<evidence type="ECO:0000313" key="5">
    <source>
        <dbReference type="Proteomes" id="UP000094501"/>
    </source>
</evidence>
<protein>
    <recommendedName>
        <fullName evidence="6">Pectate lyase superfamily protein domain-containing protein</fullName>
    </recommendedName>
</protein>
<dbReference type="Proteomes" id="UP000094501">
    <property type="component" value="Unassembled WGS sequence"/>
</dbReference>
<keyword evidence="5" id="KW-1185">Reference proteome</keyword>
<feature type="domain" description="Right handed beta helix" evidence="3">
    <location>
        <begin position="152"/>
        <end position="276"/>
    </location>
</feature>
<gene>
    <name evidence="4" type="ORF">AUC68_12880</name>
</gene>
<accession>A0A1E3W5Y9</accession>
<organism evidence="4 5">
    <name type="scientific">Methyloceanibacter methanicus</name>
    <dbReference type="NCBI Taxonomy" id="1774968"/>
    <lineage>
        <taxon>Bacteria</taxon>
        <taxon>Pseudomonadati</taxon>
        <taxon>Pseudomonadota</taxon>
        <taxon>Alphaproteobacteria</taxon>
        <taxon>Hyphomicrobiales</taxon>
        <taxon>Hyphomicrobiaceae</taxon>
        <taxon>Methyloceanibacter</taxon>
    </lineage>
</organism>
<dbReference type="Gene3D" id="2.160.20.10">
    <property type="entry name" value="Single-stranded right-handed beta-helix, Pectin lyase-like"/>
    <property type="match status" value="1"/>
</dbReference>
<dbReference type="Pfam" id="PF12708">
    <property type="entry name" value="Pect-lyase_RHGA_epim"/>
    <property type="match status" value="1"/>
</dbReference>
<feature type="signal peptide" evidence="1">
    <location>
        <begin position="1"/>
        <end position="25"/>
    </location>
</feature>
<evidence type="ECO:0000256" key="1">
    <source>
        <dbReference type="SAM" id="SignalP"/>
    </source>
</evidence>
<dbReference type="InterPro" id="IPR012334">
    <property type="entry name" value="Pectin_lyas_fold"/>
</dbReference>
<reference evidence="4 5" key="1">
    <citation type="journal article" date="2016" name="Environ. Microbiol.">
        <title>New Methyloceanibacter diversity from North Sea sediments includes methanotroph containing solely the soluble methane monooxygenase.</title>
        <authorList>
            <person name="Vekeman B."/>
            <person name="Kerckhof F.M."/>
            <person name="Cremers G."/>
            <person name="de Vos P."/>
            <person name="Vandamme P."/>
            <person name="Boon N."/>
            <person name="Op den Camp H.J."/>
            <person name="Heylen K."/>
        </authorList>
    </citation>
    <scope>NUCLEOTIDE SEQUENCE [LARGE SCALE GENOMIC DNA]</scope>
    <source>
        <strain evidence="4 5">R-67174</strain>
    </source>
</reference>
<dbReference type="InterPro" id="IPR024535">
    <property type="entry name" value="RHGA/B-epi-like_pectate_lyase"/>
</dbReference>
<evidence type="ECO:0000259" key="2">
    <source>
        <dbReference type="Pfam" id="PF12708"/>
    </source>
</evidence>
<dbReference type="InterPro" id="IPR011050">
    <property type="entry name" value="Pectin_lyase_fold/virulence"/>
</dbReference>
<evidence type="ECO:0000259" key="3">
    <source>
        <dbReference type="Pfam" id="PF13229"/>
    </source>
</evidence>
<dbReference type="OrthoDB" id="7482115at2"/>
<dbReference type="EMBL" id="LPWG01000002">
    <property type="protein sequence ID" value="ODS01248.1"/>
    <property type="molecule type" value="Genomic_DNA"/>
</dbReference>
<proteinExistence type="predicted"/>
<dbReference type="PANTHER" id="PTHR31339">
    <property type="entry name" value="PECTIN LYASE-RELATED"/>
    <property type="match status" value="1"/>
</dbReference>
<dbReference type="AlphaFoldDB" id="A0A1E3W5Y9"/>
<keyword evidence="1" id="KW-0732">Signal</keyword>